<feature type="signal peptide" evidence="14">
    <location>
        <begin position="1"/>
        <end position="32"/>
    </location>
</feature>
<name>A0AAE1JEH0_9FABA</name>
<feature type="active site" evidence="12">
    <location>
        <position position="274"/>
    </location>
</feature>
<dbReference type="SUPFAM" id="SSF51126">
    <property type="entry name" value="Pectin lyase-like"/>
    <property type="match status" value="1"/>
</dbReference>
<dbReference type="GO" id="GO:0004650">
    <property type="term" value="F:polygalacturonase activity"/>
    <property type="evidence" value="ECO:0007669"/>
    <property type="project" value="UniProtKB-EC"/>
</dbReference>
<evidence type="ECO:0000256" key="13">
    <source>
        <dbReference type="RuleBase" id="RU361169"/>
    </source>
</evidence>
<organism evidence="15 16">
    <name type="scientific">Acacia crassicarpa</name>
    <name type="common">northern wattle</name>
    <dbReference type="NCBI Taxonomy" id="499986"/>
    <lineage>
        <taxon>Eukaryota</taxon>
        <taxon>Viridiplantae</taxon>
        <taxon>Streptophyta</taxon>
        <taxon>Embryophyta</taxon>
        <taxon>Tracheophyta</taxon>
        <taxon>Spermatophyta</taxon>
        <taxon>Magnoliopsida</taxon>
        <taxon>eudicotyledons</taxon>
        <taxon>Gunneridae</taxon>
        <taxon>Pentapetalae</taxon>
        <taxon>rosids</taxon>
        <taxon>fabids</taxon>
        <taxon>Fabales</taxon>
        <taxon>Fabaceae</taxon>
        <taxon>Caesalpinioideae</taxon>
        <taxon>mimosoid clade</taxon>
        <taxon>Acacieae</taxon>
        <taxon>Acacia</taxon>
    </lineage>
</organism>
<feature type="chain" id="PRO_5042218883" description="endo-polygalacturonase" evidence="14">
    <location>
        <begin position="33"/>
        <end position="452"/>
    </location>
</feature>
<gene>
    <name evidence="15" type="ORF">QN277_024295</name>
</gene>
<evidence type="ECO:0000256" key="5">
    <source>
        <dbReference type="ARBA" id="ARBA00022525"/>
    </source>
</evidence>
<evidence type="ECO:0000256" key="4">
    <source>
        <dbReference type="ARBA" id="ARBA00022512"/>
    </source>
</evidence>
<keyword evidence="7" id="KW-0677">Repeat</keyword>
<dbReference type="EMBL" id="JAWXYG010000007">
    <property type="protein sequence ID" value="KAK4267526.1"/>
    <property type="molecule type" value="Genomic_DNA"/>
</dbReference>
<protein>
    <recommendedName>
        <fullName evidence="3">endo-polygalacturonase</fullName>
        <ecNumber evidence="3">3.2.1.15</ecNumber>
    </recommendedName>
</protein>
<evidence type="ECO:0000313" key="15">
    <source>
        <dbReference type="EMBL" id="KAK4267526.1"/>
    </source>
</evidence>
<dbReference type="InterPro" id="IPR011050">
    <property type="entry name" value="Pectin_lyase_fold/virulence"/>
</dbReference>
<dbReference type="FunFam" id="2.160.20.10:FF:000032">
    <property type="entry name" value="Pectin lyase-like superfamily protein"/>
    <property type="match status" value="1"/>
</dbReference>
<dbReference type="InterPro" id="IPR012334">
    <property type="entry name" value="Pectin_lyas_fold"/>
</dbReference>
<evidence type="ECO:0000313" key="16">
    <source>
        <dbReference type="Proteomes" id="UP001293593"/>
    </source>
</evidence>
<evidence type="ECO:0000256" key="11">
    <source>
        <dbReference type="ARBA" id="ARBA00034074"/>
    </source>
</evidence>
<keyword evidence="8 13" id="KW-0378">Hydrolase</keyword>
<dbReference type="Pfam" id="PF00295">
    <property type="entry name" value="Glyco_hydro_28"/>
    <property type="match status" value="1"/>
</dbReference>
<dbReference type="InterPro" id="IPR000743">
    <property type="entry name" value="Glyco_hydro_28"/>
</dbReference>
<comment type="similarity">
    <text evidence="2 13">Belongs to the glycosyl hydrolase 28 family.</text>
</comment>
<evidence type="ECO:0000256" key="12">
    <source>
        <dbReference type="PROSITE-ProRule" id="PRU10052"/>
    </source>
</evidence>
<dbReference type="AlphaFoldDB" id="A0AAE1JEH0"/>
<evidence type="ECO:0000256" key="9">
    <source>
        <dbReference type="ARBA" id="ARBA00023295"/>
    </source>
</evidence>
<evidence type="ECO:0000256" key="7">
    <source>
        <dbReference type="ARBA" id="ARBA00022737"/>
    </source>
</evidence>
<proteinExistence type="inferred from homology"/>
<evidence type="ECO:0000256" key="8">
    <source>
        <dbReference type="ARBA" id="ARBA00022801"/>
    </source>
</evidence>
<keyword evidence="16" id="KW-1185">Reference proteome</keyword>
<comment type="subcellular location">
    <subcellularLocation>
        <location evidence="1">Secreted</location>
        <location evidence="1">Cell wall</location>
    </subcellularLocation>
</comment>
<keyword evidence="4" id="KW-0134">Cell wall</keyword>
<evidence type="ECO:0000256" key="10">
    <source>
        <dbReference type="ARBA" id="ARBA00023316"/>
    </source>
</evidence>
<dbReference type="GO" id="GO:0071555">
    <property type="term" value="P:cell wall organization"/>
    <property type="evidence" value="ECO:0007669"/>
    <property type="project" value="UniProtKB-KW"/>
</dbReference>
<evidence type="ECO:0000256" key="14">
    <source>
        <dbReference type="SAM" id="SignalP"/>
    </source>
</evidence>
<evidence type="ECO:0000256" key="1">
    <source>
        <dbReference type="ARBA" id="ARBA00004191"/>
    </source>
</evidence>
<accession>A0AAE1JEH0</accession>
<comment type="caution">
    <text evidence="15">The sequence shown here is derived from an EMBL/GenBank/DDBJ whole genome shotgun (WGS) entry which is preliminary data.</text>
</comment>
<keyword evidence="6 14" id="KW-0732">Signal</keyword>
<keyword evidence="9 13" id="KW-0326">Glycosidase</keyword>
<evidence type="ECO:0000256" key="6">
    <source>
        <dbReference type="ARBA" id="ARBA00022729"/>
    </source>
</evidence>
<dbReference type="PROSITE" id="PS00502">
    <property type="entry name" value="POLYGALACTURONASE"/>
    <property type="match status" value="1"/>
</dbReference>
<dbReference type="Gene3D" id="2.160.20.10">
    <property type="entry name" value="Single-stranded right-handed beta-helix, Pectin lyase-like"/>
    <property type="match status" value="1"/>
</dbReference>
<keyword evidence="5" id="KW-0964">Secreted</keyword>
<dbReference type="EC" id="3.2.1.15" evidence="3"/>
<dbReference type="Proteomes" id="UP001293593">
    <property type="component" value="Unassembled WGS sequence"/>
</dbReference>
<dbReference type="PANTHER" id="PTHR31375">
    <property type="match status" value="1"/>
</dbReference>
<comment type="catalytic activity">
    <reaction evidence="11">
        <text>(1,4-alpha-D-galacturonosyl)n+m + H2O = (1,4-alpha-D-galacturonosyl)n + (1,4-alpha-D-galacturonosyl)m.</text>
        <dbReference type="EC" id="3.2.1.15"/>
    </reaction>
</comment>
<evidence type="ECO:0000256" key="2">
    <source>
        <dbReference type="ARBA" id="ARBA00008834"/>
    </source>
</evidence>
<sequence length="452" mass="50170">MKNLRSLPSSSPLIIVFFHFLLPCLHLNPIQGADTVIQLPRSGSVSARSIHERVLSVAQYGAEGDGLHNDTRAFEEVWNTACSMSGRITILFPPEKEFLIYPIDIGGPCRSKITLKILGTIVAPEDPGVWDGLNPRKWLYFHGLKYLTLEGGGKINGMGQKWWDRSCKTNSSNPCRPAPTAITFYKCKNLKVRELVILNSQKMHMTFASCMRVVASKLTILAPASSPNTDGIHISRTRSIEVKESLIMTGDDCISIVSNSSRVKIRSITCGPGHGISIGSLGKSGSWEKVQDVMVSESYLYQTDNGVRIKTWQGGDGFASRITFQNIVMENVSNPIIIDQFYCDSPHPCQNQTTAVKVEDISFIGIKGTSATEEAIKFACSDVCPCERLYLEDVFLTPGFEGNIRSYCWQAHGFANSRVYPPPCFPDTSNFFSAQEMWEEMESLILSLEKKL</sequence>
<reference evidence="15" key="1">
    <citation type="submission" date="2023-10" db="EMBL/GenBank/DDBJ databases">
        <title>Chromosome-level genome of the transformable northern wattle, Acacia crassicarpa.</title>
        <authorList>
            <person name="Massaro I."/>
            <person name="Sinha N.R."/>
            <person name="Poethig S."/>
            <person name="Leichty A.R."/>
        </authorList>
    </citation>
    <scope>NUCLEOTIDE SEQUENCE</scope>
    <source>
        <strain evidence="15">Acra3RX</strain>
        <tissue evidence="15">Leaf</tissue>
    </source>
</reference>
<keyword evidence="10" id="KW-0961">Cell wall biogenesis/degradation</keyword>
<evidence type="ECO:0000256" key="3">
    <source>
        <dbReference type="ARBA" id="ARBA00012736"/>
    </source>
</evidence>
<dbReference type="GO" id="GO:0005975">
    <property type="term" value="P:carbohydrate metabolic process"/>
    <property type="evidence" value="ECO:0007669"/>
    <property type="project" value="InterPro"/>
</dbReference>